<feature type="chain" id="PRO_5008447254" description="UDP-glucuronosyltransferase" evidence="5">
    <location>
        <begin position="17"/>
        <end position="520"/>
    </location>
</feature>
<accession>A0A1B6GNT3</accession>
<evidence type="ECO:0000256" key="1">
    <source>
        <dbReference type="ARBA" id="ARBA00009995"/>
    </source>
</evidence>
<keyword evidence="5" id="KW-0812">Transmembrane</keyword>
<dbReference type="Pfam" id="PF00201">
    <property type="entry name" value="UDPGT"/>
    <property type="match status" value="1"/>
</dbReference>
<name>A0A1B6GNT3_9HEMI</name>
<feature type="non-terminal residue" evidence="6">
    <location>
        <position position="520"/>
    </location>
</feature>
<gene>
    <name evidence="6" type="ORF">g.27614</name>
</gene>
<comment type="similarity">
    <text evidence="1 4">Belongs to the UDP-glycosyltransferase family.</text>
</comment>
<proteinExistence type="inferred from homology"/>
<keyword evidence="3 4" id="KW-0808">Transferase</keyword>
<reference evidence="6" key="1">
    <citation type="submission" date="2015-11" db="EMBL/GenBank/DDBJ databases">
        <title>De novo transcriptome assembly of four potential Pierce s Disease insect vectors from Arizona vineyards.</title>
        <authorList>
            <person name="Tassone E.E."/>
        </authorList>
    </citation>
    <scope>NUCLEOTIDE SEQUENCE</scope>
</reference>
<evidence type="ECO:0000256" key="3">
    <source>
        <dbReference type="ARBA" id="ARBA00022679"/>
    </source>
</evidence>
<dbReference type="EMBL" id="GECZ01005677">
    <property type="protein sequence ID" value="JAS64092.1"/>
    <property type="molecule type" value="Transcribed_RNA"/>
</dbReference>
<dbReference type="GO" id="GO:0016020">
    <property type="term" value="C:membrane"/>
    <property type="evidence" value="ECO:0007669"/>
    <property type="project" value="UniProtKB-SubCell"/>
</dbReference>
<dbReference type="Gene3D" id="3.40.50.2000">
    <property type="entry name" value="Glycogen Phosphorylase B"/>
    <property type="match status" value="1"/>
</dbReference>
<keyword evidence="2 4" id="KW-0328">Glycosyltransferase</keyword>
<dbReference type="PROSITE" id="PS00375">
    <property type="entry name" value="UDPGT"/>
    <property type="match status" value="1"/>
</dbReference>
<dbReference type="InterPro" id="IPR035595">
    <property type="entry name" value="UDP_glycos_trans_CS"/>
</dbReference>
<sequence length="520" mass="60104">MRILLVLINLCGFAHCARILAVFPFPSKSHSILQYAIFRLLSQRGHEVVVYSPYPPPYSIDNLTHIDLPTVLNDMYSTWSFEQFNEKVLEHHFYGFTIKGLWDVIALACEDVFQNQNITDLLKSDQKFDLVFLEVSLGQSSLTAFGHKFQAPIINFQGFSAWSLTDWIAGNSLSISYIPDISSFPFTHNMSFKERFQNFLSTVITLLFYHLDHLPRHQQIVQQYYKDPSMPHVREMIKEISITLTNSHNIMEYPRPYTPNMIPIGGTHMSAHVTPLPQAIKSFMDNAEEGVIFFSLGTFIPSHIMPSKYIQAFVNAFKKLPYMVLWKTQLESIPGLPKNVMLTKWVPQPTVIGHPNCVLFLTHGGLFSQQEAFYAGVPVVGIPFTGEQRYNMKFYEHLGVGIKLELDEVTEETVYEKIYTILHNPRYKENARRVSSIVRDQPMSPADTAVYWVEYVLRHRGAPHLKPASLYLRWYELLLMDVFIILLLILSVAVFVFYYLIKRLLHIMFGNVRYVSNIKK</sequence>
<dbReference type="PANTHER" id="PTHR48043">
    <property type="entry name" value="EG:EG0003.4 PROTEIN-RELATED"/>
    <property type="match status" value="1"/>
</dbReference>
<evidence type="ECO:0000256" key="5">
    <source>
        <dbReference type="RuleBase" id="RU362059"/>
    </source>
</evidence>
<keyword evidence="5" id="KW-0472">Membrane</keyword>
<keyword evidence="5" id="KW-1133">Transmembrane helix</keyword>
<dbReference type="PANTHER" id="PTHR48043:SF159">
    <property type="entry name" value="EG:EG0003.4 PROTEIN-RELATED"/>
    <property type="match status" value="1"/>
</dbReference>
<evidence type="ECO:0000256" key="4">
    <source>
        <dbReference type="RuleBase" id="RU003718"/>
    </source>
</evidence>
<dbReference type="InterPro" id="IPR002213">
    <property type="entry name" value="UDP_glucos_trans"/>
</dbReference>
<feature type="transmembrane region" description="Helical" evidence="5">
    <location>
        <begin position="477"/>
        <end position="501"/>
    </location>
</feature>
<dbReference type="EC" id="2.4.1.17" evidence="5"/>
<organism evidence="6">
    <name type="scientific">Cuerna arida</name>
    <dbReference type="NCBI Taxonomy" id="1464854"/>
    <lineage>
        <taxon>Eukaryota</taxon>
        <taxon>Metazoa</taxon>
        <taxon>Ecdysozoa</taxon>
        <taxon>Arthropoda</taxon>
        <taxon>Hexapoda</taxon>
        <taxon>Insecta</taxon>
        <taxon>Pterygota</taxon>
        <taxon>Neoptera</taxon>
        <taxon>Paraneoptera</taxon>
        <taxon>Hemiptera</taxon>
        <taxon>Auchenorrhyncha</taxon>
        <taxon>Membracoidea</taxon>
        <taxon>Cicadellidae</taxon>
        <taxon>Cicadellinae</taxon>
        <taxon>Proconiini</taxon>
        <taxon>Cuerna</taxon>
    </lineage>
</organism>
<dbReference type="CDD" id="cd03784">
    <property type="entry name" value="GT1_Gtf-like"/>
    <property type="match status" value="1"/>
</dbReference>
<comment type="subcellular location">
    <subcellularLocation>
        <location evidence="5">Membrane</location>
        <topology evidence="5">Single-pass membrane protein</topology>
    </subcellularLocation>
</comment>
<comment type="catalytic activity">
    <reaction evidence="5">
        <text>glucuronate acceptor + UDP-alpha-D-glucuronate = acceptor beta-D-glucuronoside + UDP + H(+)</text>
        <dbReference type="Rhea" id="RHEA:21032"/>
        <dbReference type="ChEBI" id="CHEBI:15378"/>
        <dbReference type="ChEBI" id="CHEBI:58052"/>
        <dbReference type="ChEBI" id="CHEBI:58223"/>
        <dbReference type="ChEBI" id="CHEBI:132367"/>
        <dbReference type="ChEBI" id="CHEBI:132368"/>
        <dbReference type="EC" id="2.4.1.17"/>
    </reaction>
</comment>
<protein>
    <recommendedName>
        <fullName evidence="5">UDP-glucuronosyltransferase</fullName>
        <ecNumber evidence="5">2.4.1.17</ecNumber>
    </recommendedName>
</protein>
<dbReference type="InterPro" id="IPR050271">
    <property type="entry name" value="UDP-glycosyltransferase"/>
</dbReference>
<dbReference type="SUPFAM" id="SSF53756">
    <property type="entry name" value="UDP-Glycosyltransferase/glycogen phosphorylase"/>
    <property type="match status" value="1"/>
</dbReference>
<evidence type="ECO:0000313" key="6">
    <source>
        <dbReference type="EMBL" id="JAS64092.1"/>
    </source>
</evidence>
<feature type="signal peptide" evidence="5">
    <location>
        <begin position="1"/>
        <end position="16"/>
    </location>
</feature>
<evidence type="ECO:0000256" key="2">
    <source>
        <dbReference type="ARBA" id="ARBA00022676"/>
    </source>
</evidence>
<dbReference type="FunFam" id="3.40.50.2000:FF:000021">
    <property type="entry name" value="UDP-glucuronosyltransferase"/>
    <property type="match status" value="1"/>
</dbReference>
<dbReference type="GO" id="GO:0015020">
    <property type="term" value="F:glucuronosyltransferase activity"/>
    <property type="evidence" value="ECO:0007669"/>
    <property type="project" value="UniProtKB-EC"/>
</dbReference>
<keyword evidence="5" id="KW-0732">Signal</keyword>
<dbReference type="AlphaFoldDB" id="A0A1B6GNT3"/>